<dbReference type="GO" id="GO:0022627">
    <property type="term" value="C:cytosolic small ribosomal subunit"/>
    <property type="evidence" value="ECO:0007669"/>
    <property type="project" value="TreeGrafter"/>
</dbReference>
<sequence length="176" mass="20222">MRYTITGKNINVTPGLRADVIKKIGKLEKYFNEDTEAVVTLSVEKDRQKIEVTIPVKGTIIRAEQVSDDMYVSIDLVEEIIERQLKRYKSKIVDKKQSAVSFSDLYINEEETGEEEVHIEKMKKFAIKPMDPEEACVQMELLGHNFFVFLNADTDEVNVVYKRKNGSYGLIEPELA</sequence>
<dbReference type="PANTHER" id="PTHR33231:SF1">
    <property type="entry name" value="30S RIBOSOMAL PROTEIN"/>
    <property type="match status" value="1"/>
</dbReference>
<dbReference type="STRING" id="1526.SAMN02910262_01515"/>
<keyword evidence="1 3" id="KW-0963">Cytoplasm</keyword>
<dbReference type="Gene3D" id="3.30.160.100">
    <property type="entry name" value="Ribosome hibernation promotion factor-like"/>
    <property type="match status" value="1"/>
</dbReference>
<comment type="subcellular location">
    <subcellularLocation>
        <location evidence="3">Cytoplasm</location>
    </subcellularLocation>
</comment>
<dbReference type="eggNOG" id="COG1544">
    <property type="taxonomic scope" value="Bacteria"/>
</dbReference>
<comment type="function">
    <text evidence="3">Required for dimerization of active 70S ribosomes into 100S ribosomes in stationary phase; 100S ribosomes are translationally inactive and sometimes present during exponential growth.</text>
</comment>
<gene>
    <name evidence="3" type="primary">hpf</name>
    <name evidence="5" type="ORF">SAMN04487771_102232</name>
</gene>
<name>A0A1I0F142_9FIRM</name>
<evidence type="ECO:0000256" key="1">
    <source>
        <dbReference type="ARBA" id="ARBA00022490"/>
    </source>
</evidence>
<keyword evidence="2 3" id="KW-0810">Translation regulation</keyword>
<keyword evidence="6" id="KW-1185">Reference proteome</keyword>
<dbReference type="Pfam" id="PF16321">
    <property type="entry name" value="Ribosom_S30AE_C"/>
    <property type="match status" value="1"/>
</dbReference>
<dbReference type="EMBL" id="FOIL01000022">
    <property type="protein sequence ID" value="SET51497.1"/>
    <property type="molecule type" value="Genomic_DNA"/>
</dbReference>
<organism evidence="5 6">
    <name type="scientific">[Clostridium] aminophilum</name>
    <dbReference type="NCBI Taxonomy" id="1526"/>
    <lineage>
        <taxon>Bacteria</taxon>
        <taxon>Bacillati</taxon>
        <taxon>Bacillota</taxon>
        <taxon>Clostridia</taxon>
        <taxon>Lachnospirales</taxon>
        <taxon>Lachnospiraceae</taxon>
    </lineage>
</organism>
<dbReference type="Gene3D" id="3.30.505.50">
    <property type="entry name" value="Sigma 54 modulation/S30EA ribosomal protein, C-terminal domain"/>
    <property type="match status" value="1"/>
</dbReference>
<comment type="subunit">
    <text evidence="3">Interacts with 100S ribosomes.</text>
</comment>
<dbReference type="InterPro" id="IPR003489">
    <property type="entry name" value="RHF/RaiA"/>
</dbReference>
<dbReference type="SUPFAM" id="SSF69754">
    <property type="entry name" value="Ribosome binding protein Y (YfiA homologue)"/>
    <property type="match status" value="1"/>
</dbReference>
<dbReference type="GO" id="GO:0045900">
    <property type="term" value="P:negative regulation of translational elongation"/>
    <property type="evidence" value="ECO:0007669"/>
    <property type="project" value="TreeGrafter"/>
</dbReference>
<evidence type="ECO:0000313" key="6">
    <source>
        <dbReference type="Proteomes" id="UP000199820"/>
    </source>
</evidence>
<dbReference type="InterPro" id="IPR032528">
    <property type="entry name" value="Ribosom_S30AE_C"/>
</dbReference>
<evidence type="ECO:0000313" key="5">
    <source>
        <dbReference type="EMBL" id="SET51497.1"/>
    </source>
</evidence>
<keyword evidence="5" id="KW-0687">Ribonucleoprotein</keyword>
<dbReference type="HAMAP" id="MF_00839">
    <property type="entry name" value="HPF"/>
    <property type="match status" value="1"/>
</dbReference>
<evidence type="ECO:0000259" key="4">
    <source>
        <dbReference type="Pfam" id="PF16321"/>
    </source>
</evidence>
<dbReference type="FunFam" id="3.30.505.50:FF:000001">
    <property type="entry name" value="Ribosome hibernation promoting factor"/>
    <property type="match status" value="1"/>
</dbReference>
<dbReference type="InterPro" id="IPR034694">
    <property type="entry name" value="HPF_long/plastid"/>
</dbReference>
<keyword evidence="5" id="KW-0689">Ribosomal protein</keyword>
<evidence type="ECO:0000256" key="3">
    <source>
        <dbReference type="HAMAP-Rule" id="MF_00839"/>
    </source>
</evidence>
<feature type="domain" description="Sigma 54 modulation/S30EA ribosomal protein C-terminal" evidence="4">
    <location>
        <begin position="115"/>
        <end position="170"/>
    </location>
</feature>
<dbReference type="GO" id="GO:0043024">
    <property type="term" value="F:ribosomal small subunit binding"/>
    <property type="evidence" value="ECO:0007669"/>
    <property type="project" value="TreeGrafter"/>
</dbReference>
<dbReference type="PANTHER" id="PTHR33231">
    <property type="entry name" value="30S RIBOSOMAL PROTEIN"/>
    <property type="match status" value="1"/>
</dbReference>
<dbReference type="Proteomes" id="UP000199820">
    <property type="component" value="Unassembled WGS sequence"/>
</dbReference>
<comment type="similarity">
    <text evidence="3">Belongs to the HPF/YfiA ribosome-associated protein family. Long HPF subfamily.</text>
</comment>
<dbReference type="CDD" id="cd00552">
    <property type="entry name" value="RaiA"/>
    <property type="match status" value="1"/>
</dbReference>
<dbReference type="NCBIfam" id="TIGR00741">
    <property type="entry name" value="yfiA"/>
    <property type="match status" value="1"/>
</dbReference>
<dbReference type="InterPro" id="IPR050574">
    <property type="entry name" value="HPF/YfiA_ribosome-assoc"/>
</dbReference>
<evidence type="ECO:0000256" key="2">
    <source>
        <dbReference type="ARBA" id="ARBA00022845"/>
    </source>
</evidence>
<accession>A0A1I0F142</accession>
<proteinExistence type="inferred from homology"/>
<dbReference type="InterPro" id="IPR036567">
    <property type="entry name" value="RHF-like"/>
</dbReference>
<dbReference type="OrthoDB" id="9794975at2"/>
<dbReference type="AlphaFoldDB" id="A0A1I0F142"/>
<dbReference type="InterPro" id="IPR038416">
    <property type="entry name" value="Ribosom_S30AE_C_sf"/>
</dbReference>
<dbReference type="Pfam" id="PF02482">
    <property type="entry name" value="Ribosomal_S30AE"/>
    <property type="match status" value="1"/>
</dbReference>
<dbReference type="RefSeq" id="WP_074649536.1">
    <property type="nucleotide sequence ID" value="NZ_FOIL01000022.1"/>
</dbReference>
<reference evidence="5 6" key="1">
    <citation type="submission" date="2016-10" db="EMBL/GenBank/DDBJ databases">
        <authorList>
            <person name="de Groot N.N."/>
        </authorList>
    </citation>
    <scope>NUCLEOTIDE SEQUENCE [LARGE SCALE GENOMIC DNA]</scope>
    <source>
        <strain evidence="5 6">KH1P1</strain>
    </source>
</reference>
<protein>
    <recommendedName>
        <fullName evidence="3">Ribosome hibernation promoting factor</fullName>
        <shortName evidence="3">HPF</shortName>
    </recommendedName>
</protein>